<dbReference type="InterPro" id="IPR001509">
    <property type="entry name" value="Epimerase_deHydtase"/>
</dbReference>
<dbReference type="InterPro" id="IPR036291">
    <property type="entry name" value="NAD(P)-bd_dom_sf"/>
</dbReference>
<dbReference type="RefSeq" id="WP_098484813.1">
    <property type="nucleotide sequence ID" value="NZ_PDJI01000004.1"/>
</dbReference>
<gene>
    <name evidence="2" type="ORF">ATJ97_3537</name>
</gene>
<dbReference type="SUPFAM" id="SSF51735">
    <property type="entry name" value="NAD(P)-binding Rossmann-fold domains"/>
    <property type="match status" value="1"/>
</dbReference>
<protein>
    <submittedName>
        <fullName evidence="2">Nucleoside-diphosphate-sugar epimerase</fullName>
    </submittedName>
</protein>
<dbReference type="PANTHER" id="PTHR48079">
    <property type="entry name" value="PROTEIN YEEZ"/>
    <property type="match status" value="1"/>
</dbReference>
<proteinExistence type="predicted"/>
<dbReference type="Proteomes" id="UP000222106">
    <property type="component" value="Unassembled WGS sequence"/>
</dbReference>
<organism evidence="2 3">
    <name type="scientific">Georgenia soli</name>
    <dbReference type="NCBI Taxonomy" id="638953"/>
    <lineage>
        <taxon>Bacteria</taxon>
        <taxon>Bacillati</taxon>
        <taxon>Actinomycetota</taxon>
        <taxon>Actinomycetes</taxon>
        <taxon>Micrococcales</taxon>
        <taxon>Bogoriellaceae</taxon>
        <taxon>Georgenia</taxon>
    </lineage>
</organism>
<feature type="domain" description="NAD-dependent epimerase/dehydratase" evidence="1">
    <location>
        <begin position="3"/>
        <end position="232"/>
    </location>
</feature>
<reference evidence="2 3" key="1">
    <citation type="submission" date="2017-10" db="EMBL/GenBank/DDBJ databases">
        <title>Sequencing the genomes of 1000 actinobacteria strains.</title>
        <authorList>
            <person name="Klenk H.-P."/>
        </authorList>
    </citation>
    <scope>NUCLEOTIDE SEQUENCE [LARGE SCALE GENOMIC DNA]</scope>
    <source>
        <strain evidence="2 3">DSM 21838</strain>
    </source>
</reference>
<evidence type="ECO:0000259" key="1">
    <source>
        <dbReference type="Pfam" id="PF01370"/>
    </source>
</evidence>
<comment type="caution">
    <text evidence="2">The sequence shown here is derived from an EMBL/GenBank/DDBJ whole genome shotgun (WGS) entry which is preliminary data.</text>
</comment>
<dbReference type="EMBL" id="PDJI01000004">
    <property type="protein sequence ID" value="PFG40992.1"/>
    <property type="molecule type" value="Genomic_DNA"/>
</dbReference>
<dbReference type="PANTHER" id="PTHR48079:SF6">
    <property type="entry name" value="NAD(P)-BINDING DOMAIN-CONTAINING PROTEIN-RELATED"/>
    <property type="match status" value="1"/>
</dbReference>
<dbReference type="Gene3D" id="3.40.50.720">
    <property type="entry name" value="NAD(P)-binding Rossmann-like Domain"/>
    <property type="match status" value="1"/>
</dbReference>
<dbReference type="OrthoDB" id="9787292at2"/>
<dbReference type="AlphaFoldDB" id="A0A2A9ERU6"/>
<accession>A0A2A9ERU6</accession>
<dbReference type="GO" id="GO:0005737">
    <property type="term" value="C:cytoplasm"/>
    <property type="evidence" value="ECO:0007669"/>
    <property type="project" value="TreeGrafter"/>
</dbReference>
<dbReference type="GO" id="GO:0004029">
    <property type="term" value="F:aldehyde dehydrogenase (NAD+) activity"/>
    <property type="evidence" value="ECO:0007669"/>
    <property type="project" value="TreeGrafter"/>
</dbReference>
<dbReference type="InterPro" id="IPR051783">
    <property type="entry name" value="NAD(P)-dependent_oxidoreduct"/>
</dbReference>
<name>A0A2A9ERU6_9MICO</name>
<evidence type="ECO:0000313" key="3">
    <source>
        <dbReference type="Proteomes" id="UP000222106"/>
    </source>
</evidence>
<evidence type="ECO:0000313" key="2">
    <source>
        <dbReference type="EMBL" id="PFG40992.1"/>
    </source>
</evidence>
<dbReference type="Pfam" id="PF01370">
    <property type="entry name" value="Epimerase"/>
    <property type="match status" value="1"/>
</dbReference>
<sequence length="317" mass="33775">MRVLLAGATGTIGTHLTRQLLDAGHEVVGLTRRPEGAVRLRTAGAQPVVADVLDAPALLAALDGVRADAVVHEGTSIAGTPWRHRDLHPTNVLRTRGTANLLLAAEVVGARRFVTQSFLYVHGYVDHGDTPVREDQPFGPSGGGEFDRHVGAMRANERQVLGARGVEGVALRYAFFYGSESGTFGLLDMAARRLLPAPAHGTNLSVVHVEDAAAATVAALERGRAGEAYNVADDHPLTWSEYLDAVADAAGAPRPWRLPNVVFRASAYLGTVMTRAGIHLDTAKARRELDWVPRYPSVRDGLAAVAADWRARGSTPA</sequence>
<keyword evidence="3" id="KW-1185">Reference proteome</keyword>